<reference evidence="1 2" key="1">
    <citation type="submission" date="2021-06" db="EMBL/GenBank/DDBJ databases">
        <title>Gemonas diversity in paddy soil.</title>
        <authorList>
            <person name="Liu G."/>
        </authorList>
    </citation>
    <scope>NUCLEOTIDE SEQUENCE [LARGE SCALE GENOMIC DNA]</scope>
    <source>
        <strain evidence="1 2">RG10</strain>
    </source>
</reference>
<evidence type="ECO:0000313" key="2">
    <source>
        <dbReference type="Proteomes" id="UP000683557"/>
    </source>
</evidence>
<evidence type="ECO:0000313" key="1">
    <source>
        <dbReference type="EMBL" id="QWV93133.1"/>
    </source>
</evidence>
<protein>
    <submittedName>
        <fullName evidence="1">Uncharacterized protein</fullName>
    </submittedName>
</protein>
<accession>A0ABX8J5P5</accession>
<gene>
    <name evidence="1" type="ORF">KP004_18505</name>
</gene>
<sequence>MNRDNLARLADLPLNFREDQRGNLDPQVRELNLKLGLQSALELLRDPKAALLMGGALALLYKRKYALASLLVGGMVLQRALSHAGEEGEAARKRRETEFERRALKAQRGDYGKLEVIAFK</sequence>
<dbReference type="Proteomes" id="UP000683557">
    <property type="component" value="Chromosome"/>
</dbReference>
<proteinExistence type="predicted"/>
<organism evidence="1 2">
    <name type="scientific">Geomonas oryzisoli</name>
    <dbReference type="NCBI Taxonomy" id="2847992"/>
    <lineage>
        <taxon>Bacteria</taxon>
        <taxon>Pseudomonadati</taxon>
        <taxon>Thermodesulfobacteriota</taxon>
        <taxon>Desulfuromonadia</taxon>
        <taxon>Geobacterales</taxon>
        <taxon>Geobacteraceae</taxon>
        <taxon>Geomonas</taxon>
    </lineage>
</organism>
<name>A0ABX8J5P5_9BACT</name>
<dbReference type="RefSeq" id="WP_216799876.1">
    <property type="nucleotide sequence ID" value="NZ_CP076723.1"/>
</dbReference>
<keyword evidence="2" id="KW-1185">Reference proteome</keyword>
<dbReference type="EMBL" id="CP076723">
    <property type="protein sequence ID" value="QWV93133.1"/>
    <property type="molecule type" value="Genomic_DNA"/>
</dbReference>